<dbReference type="GO" id="GO:0032259">
    <property type="term" value="P:methylation"/>
    <property type="evidence" value="ECO:0007669"/>
    <property type="project" value="UniProtKB-KW"/>
</dbReference>
<dbReference type="InterPro" id="IPR016461">
    <property type="entry name" value="COMT-like"/>
</dbReference>
<feature type="active site" description="Proton acceptor" evidence="4">
    <location>
        <position position="248"/>
    </location>
</feature>
<name>A0A1M7BZG2_9FLAO</name>
<evidence type="ECO:0000259" key="6">
    <source>
        <dbReference type="Pfam" id="PF08100"/>
    </source>
</evidence>
<dbReference type="AlphaFoldDB" id="A0A1M7BZG2"/>
<sequence>MKKQPVKPEFTLKMFEVLGGMWISGCVKTAAELNIADLLAESPKTISLLAKETQSDEKALYRIMRALSSVGIFKELENKIFEMNDLAAALQTDVPGTVKDFVLANMGEHFLGFGELTRTVKEGKVPFEYVYGMNLWEYYKQYPKLAANFGRGMTGLSNMELQGIIENYDFKPYKTIVDIGGGNGVMMHRILNSAPESSGIVFDEAHVIEKTVELIPENLKNRCLTATGSFFDKVPAGADLYTMKWIIHDWNDDECIRILKVCYEAMPKGSKLLIIDAVIPDDSRNQPHLAKLLDIVMMACLTGRERSLDEFIQLIEQAGLRFNRLIDIGTQSKSIVECEKI</sequence>
<dbReference type="PIRSF" id="PIRSF005739">
    <property type="entry name" value="O-mtase"/>
    <property type="match status" value="1"/>
</dbReference>
<dbReference type="PANTHER" id="PTHR43712:SF2">
    <property type="entry name" value="O-METHYLTRANSFERASE CICE"/>
    <property type="match status" value="1"/>
</dbReference>
<feature type="domain" description="O-methyltransferase dimerisation" evidence="6">
    <location>
        <begin position="16"/>
        <end position="90"/>
    </location>
</feature>
<evidence type="ECO:0000313" key="8">
    <source>
        <dbReference type="Proteomes" id="UP000184069"/>
    </source>
</evidence>
<dbReference type="Gene3D" id="1.10.287.1350">
    <property type="match status" value="1"/>
</dbReference>
<dbReference type="Pfam" id="PF00891">
    <property type="entry name" value="Methyltransf_2"/>
    <property type="match status" value="1"/>
</dbReference>
<dbReference type="InterPro" id="IPR001077">
    <property type="entry name" value="COMT_C"/>
</dbReference>
<dbReference type="InterPro" id="IPR036390">
    <property type="entry name" value="WH_DNA-bd_sf"/>
</dbReference>
<evidence type="ECO:0000256" key="4">
    <source>
        <dbReference type="PIRSR" id="PIRSR005739-1"/>
    </source>
</evidence>
<evidence type="ECO:0000259" key="5">
    <source>
        <dbReference type="Pfam" id="PF00891"/>
    </source>
</evidence>
<dbReference type="Pfam" id="PF08100">
    <property type="entry name" value="Dimerisation"/>
    <property type="match status" value="1"/>
</dbReference>
<evidence type="ECO:0000256" key="2">
    <source>
        <dbReference type="ARBA" id="ARBA00022679"/>
    </source>
</evidence>
<protein>
    <submittedName>
        <fullName evidence="7">O-methyltransferase</fullName>
    </submittedName>
</protein>
<evidence type="ECO:0000256" key="3">
    <source>
        <dbReference type="ARBA" id="ARBA00022691"/>
    </source>
</evidence>
<keyword evidence="1 7" id="KW-0489">Methyltransferase</keyword>
<dbReference type="Proteomes" id="UP000184069">
    <property type="component" value="Unassembled WGS sequence"/>
</dbReference>
<dbReference type="SUPFAM" id="SSF46785">
    <property type="entry name" value="Winged helix' DNA-binding domain"/>
    <property type="match status" value="1"/>
</dbReference>
<gene>
    <name evidence="7" type="ORF">SAMN05444407_10530</name>
</gene>
<dbReference type="GO" id="GO:0046983">
    <property type="term" value="F:protein dimerization activity"/>
    <property type="evidence" value="ECO:0007669"/>
    <property type="project" value="InterPro"/>
</dbReference>
<accession>A0A1M7BZG2</accession>
<organism evidence="7 8">
    <name type="scientific">Chryseobacterium contaminans</name>
    <dbReference type="NCBI Taxonomy" id="1423959"/>
    <lineage>
        <taxon>Bacteria</taxon>
        <taxon>Pseudomonadati</taxon>
        <taxon>Bacteroidota</taxon>
        <taxon>Flavobacteriia</taxon>
        <taxon>Flavobacteriales</taxon>
        <taxon>Weeksellaceae</taxon>
        <taxon>Chryseobacterium group</taxon>
        <taxon>Chryseobacterium</taxon>
    </lineage>
</organism>
<dbReference type="PANTHER" id="PTHR43712">
    <property type="entry name" value="PUTATIVE (AFU_ORTHOLOGUE AFUA_4G14580)-RELATED"/>
    <property type="match status" value="1"/>
</dbReference>
<keyword evidence="3" id="KW-0949">S-adenosyl-L-methionine</keyword>
<dbReference type="InterPro" id="IPR012967">
    <property type="entry name" value="COMT_dimerisation"/>
</dbReference>
<evidence type="ECO:0000313" key="7">
    <source>
        <dbReference type="EMBL" id="SHL60422.1"/>
    </source>
</evidence>
<dbReference type="InterPro" id="IPR036388">
    <property type="entry name" value="WH-like_DNA-bd_sf"/>
</dbReference>
<evidence type="ECO:0000256" key="1">
    <source>
        <dbReference type="ARBA" id="ARBA00022603"/>
    </source>
</evidence>
<feature type="domain" description="O-methyltransferase C-terminal" evidence="5">
    <location>
        <begin position="113"/>
        <end position="320"/>
    </location>
</feature>
<dbReference type="EMBL" id="FRBM01000005">
    <property type="protein sequence ID" value="SHL60422.1"/>
    <property type="molecule type" value="Genomic_DNA"/>
</dbReference>
<dbReference type="InterPro" id="IPR029063">
    <property type="entry name" value="SAM-dependent_MTases_sf"/>
</dbReference>
<proteinExistence type="predicted"/>
<dbReference type="Gene3D" id="1.10.10.10">
    <property type="entry name" value="Winged helix-like DNA-binding domain superfamily/Winged helix DNA-binding domain"/>
    <property type="match status" value="1"/>
</dbReference>
<dbReference type="STRING" id="1423959.SAMN05444407_10530"/>
<dbReference type="Gene3D" id="3.40.50.150">
    <property type="entry name" value="Vaccinia Virus protein VP39"/>
    <property type="match status" value="1"/>
</dbReference>
<dbReference type="PROSITE" id="PS51683">
    <property type="entry name" value="SAM_OMT_II"/>
    <property type="match status" value="1"/>
</dbReference>
<dbReference type="OrthoDB" id="9766840at2"/>
<dbReference type="SUPFAM" id="SSF53335">
    <property type="entry name" value="S-adenosyl-L-methionine-dependent methyltransferases"/>
    <property type="match status" value="1"/>
</dbReference>
<dbReference type="RefSeq" id="WP_083188731.1">
    <property type="nucleotide sequence ID" value="NZ_FRBM01000005.1"/>
</dbReference>
<dbReference type="GO" id="GO:0008171">
    <property type="term" value="F:O-methyltransferase activity"/>
    <property type="evidence" value="ECO:0007669"/>
    <property type="project" value="InterPro"/>
</dbReference>
<keyword evidence="2 7" id="KW-0808">Transferase</keyword>
<reference evidence="7 8" key="1">
    <citation type="submission" date="2016-11" db="EMBL/GenBank/DDBJ databases">
        <authorList>
            <person name="Jaros S."/>
            <person name="Januszkiewicz K."/>
            <person name="Wedrychowicz H."/>
        </authorList>
    </citation>
    <scope>NUCLEOTIDE SEQUENCE [LARGE SCALE GENOMIC DNA]</scope>
    <source>
        <strain evidence="7 8">DSM 27621</strain>
    </source>
</reference>